<evidence type="ECO:0000256" key="2">
    <source>
        <dbReference type="ARBA" id="ARBA00012513"/>
    </source>
</evidence>
<evidence type="ECO:0000259" key="20">
    <source>
        <dbReference type="PROSITE" id="PS50011"/>
    </source>
</evidence>
<evidence type="ECO:0000256" key="18">
    <source>
        <dbReference type="ARBA" id="ARBA00048679"/>
    </source>
</evidence>
<gene>
    <name evidence="22" type="primary">LOC120256727</name>
</gene>
<dbReference type="Pfam" id="PF13855">
    <property type="entry name" value="LRR_8"/>
    <property type="match status" value="2"/>
</dbReference>
<dbReference type="Gene3D" id="3.30.200.20">
    <property type="entry name" value="Phosphorylase Kinase, domain 1"/>
    <property type="match status" value="1"/>
</dbReference>
<dbReference type="SMART" id="SM00369">
    <property type="entry name" value="LRR_TYP"/>
    <property type="match status" value="4"/>
</dbReference>
<evidence type="ECO:0000256" key="12">
    <source>
        <dbReference type="ARBA" id="ARBA00022840"/>
    </source>
</evidence>
<dbReference type="RefSeq" id="XP_039120340.1">
    <property type="nucleotide sequence ID" value="XM_039264406.1"/>
</dbReference>
<evidence type="ECO:0000256" key="15">
    <source>
        <dbReference type="ARBA" id="ARBA00023170"/>
    </source>
</evidence>
<dbReference type="InterPro" id="IPR032675">
    <property type="entry name" value="LRR_dom_sf"/>
</dbReference>
<dbReference type="InterPro" id="IPR008266">
    <property type="entry name" value="Tyr_kinase_AS"/>
</dbReference>
<dbReference type="FunFam" id="3.30.200.20:FF:000309">
    <property type="entry name" value="Leucine-rich repeat receptor protein kinase MSP1"/>
    <property type="match status" value="1"/>
</dbReference>
<accession>A0AB40AZH9</accession>
<dbReference type="Gene3D" id="1.10.510.10">
    <property type="entry name" value="Transferase(Phosphotransferase) domain 1"/>
    <property type="match status" value="1"/>
</dbReference>
<evidence type="ECO:0000256" key="17">
    <source>
        <dbReference type="ARBA" id="ARBA00047899"/>
    </source>
</evidence>
<evidence type="ECO:0000256" key="9">
    <source>
        <dbReference type="ARBA" id="ARBA00022737"/>
    </source>
</evidence>
<dbReference type="InterPro" id="IPR011009">
    <property type="entry name" value="Kinase-like_dom_sf"/>
</dbReference>
<dbReference type="InterPro" id="IPR001611">
    <property type="entry name" value="Leu-rich_rpt"/>
</dbReference>
<dbReference type="SUPFAM" id="SSF56112">
    <property type="entry name" value="Protein kinase-like (PK-like)"/>
    <property type="match status" value="1"/>
</dbReference>
<comment type="catalytic activity">
    <reaction evidence="17">
        <text>L-threonyl-[protein] + ATP = O-phospho-L-threonyl-[protein] + ADP + H(+)</text>
        <dbReference type="Rhea" id="RHEA:46608"/>
        <dbReference type="Rhea" id="RHEA-COMP:11060"/>
        <dbReference type="Rhea" id="RHEA-COMP:11605"/>
        <dbReference type="ChEBI" id="CHEBI:15378"/>
        <dbReference type="ChEBI" id="CHEBI:30013"/>
        <dbReference type="ChEBI" id="CHEBI:30616"/>
        <dbReference type="ChEBI" id="CHEBI:61977"/>
        <dbReference type="ChEBI" id="CHEBI:456216"/>
        <dbReference type="EC" id="2.7.11.1"/>
    </reaction>
</comment>
<proteinExistence type="predicted"/>
<dbReference type="SUPFAM" id="SSF52058">
    <property type="entry name" value="L domain-like"/>
    <property type="match status" value="1"/>
</dbReference>
<keyword evidence="14 19" id="KW-0472">Membrane</keyword>
<dbReference type="FunFam" id="1.10.510.10:FF:000479">
    <property type="entry name" value="Leucine-rich repeat receptor-like protein kinase"/>
    <property type="match status" value="1"/>
</dbReference>
<keyword evidence="15" id="KW-0675">Receptor</keyword>
<keyword evidence="4" id="KW-0597">Phosphoprotein</keyword>
<name>A0AB40AZH9_DIOCR</name>
<dbReference type="Gene3D" id="3.80.10.10">
    <property type="entry name" value="Ribonuclease Inhibitor"/>
    <property type="match status" value="1"/>
</dbReference>
<keyword evidence="11" id="KW-0418">Kinase</keyword>
<evidence type="ECO:0000256" key="7">
    <source>
        <dbReference type="ARBA" id="ARBA00022692"/>
    </source>
</evidence>
<protein>
    <recommendedName>
        <fullName evidence="2">non-specific serine/threonine protein kinase</fullName>
        <ecNumber evidence="2">2.7.11.1</ecNumber>
    </recommendedName>
</protein>
<keyword evidence="13 19" id="KW-1133">Transmembrane helix</keyword>
<dbReference type="PANTHER" id="PTHR48005">
    <property type="entry name" value="LEUCINE RICH REPEAT KINASE 2"/>
    <property type="match status" value="1"/>
</dbReference>
<evidence type="ECO:0000256" key="8">
    <source>
        <dbReference type="ARBA" id="ARBA00022729"/>
    </source>
</evidence>
<dbReference type="FunFam" id="3.80.10.10:FF:000041">
    <property type="entry name" value="LRR receptor-like serine/threonine-protein kinase ERECTA"/>
    <property type="match status" value="1"/>
</dbReference>
<dbReference type="InterPro" id="IPR003591">
    <property type="entry name" value="Leu-rich_rpt_typical-subtyp"/>
</dbReference>
<dbReference type="AlphaFoldDB" id="A0AB40AZH9"/>
<keyword evidence="6" id="KW-0808">Transferase</keyword>
<dbReference type="PROSITE" id="PS50011">
    <property type="entry name" value="PROTEIN_KINASE_DOM"/>
    <property type="match status" value="1"/>
</dbReference>
<dbReference type="Proteomes" id="UP001515500">
    <property type="component" value="Unplaced"/>
</dbReference>
<feature type="domain" description="Protein kinase" evidence="20">
    <location>
        <begin position="298"/>
        <end position="566"/>
    </location>
</feature>
<sequence length="597" mass="67494">MPQLDKPLHLGQQNQWINTLGNQSIAKVTKIDISSNNLEGKIPREFGKLSNIFHLNMSNNHLTGIIPSEFGDLSLLEILDLSNNYLTGKIPIHLGNCLKLNSLKLSRNELNGAIPFQLGNLNLHDILDLSHNLLMGEIPQQLSKLLELQELNLSHNELVGHIPSSFQSMASLTSLDLSYNSLEGPVPENHFFQVAPLEWFTHNKGLCGQVHGLPPCHQFQLVNTGDVEKHHKIIILIVLLVFGYLFLIIGVFALLYYKRKKSNTNDTREEFDEHFFFIWGVNHGKEAYKEIARATENFNERYQIGSGSCSIIYKATISSGVTLAIKKIQKEEEPQVYEQAFQNEIQALTEIRHRNIVRFYGFYSTDKFNLLIYEYMERGCLGATLKSERGAVELDWTKRVGIVRDIAQALSYLHHGCAPPIVHRDITSNNILLDEEYRACISDFSISRLLKPNSSHWSLLAGTYGYMAPELAHVMRMTKKCDVYSFGIVALEVVHGSHPGDLLSNLSLSMLVKEMLDPRLSLHIADQVTINQVLLVIVIAMQSINNDPQVRPTMQQVSQRLSSPKLLPTSDNHSFRALTLDHLINIVQVDIDDQAHE</sequence>
<evidence type="ECO:0000256" key="1">
    <source>
        <dbReference type="ARBA" id="ARBA00004479"/>
    </source>
</evidence>
<comment type="subcellular location">
    <subcellularLocation>
        <location evidence="1">Membrane</location>
        <topology evidence="1">Single-pass type I membrane protein</topology>
    </subcellularLocation>
</comment>
<evidence type="ECO:0000256" key="4">
    <source>
        <dbReference type="ARBA" id="ARBA00022553"/>
    </source>
</evidence>
<reference evidence="22" key="1">
    <citation type="submission" date="2025-08" db="UniProtKB">
        <authorList>
            <consortium name="RefSeq"/>
        </authorList>
    </citation>
    <scope>IDENTIFICATION</scope>
</reference>
<keyword evidence="3" id="KW-0723">Serine/threonine-protein kinase</keyword>
<keyword evidence="5" id="KW-0433">Leucine-rich repeat</keyword>
<evidence type="ECO:0000256" key="14">
    <source>
        <dbReference type="ARBA" id="ARBA00023136"/>
    </source>
</evidence>
<dbReference type="GeneID" id="120256727"/>
<dbReference type="PROSITE" id="PS00109">
    <property type="entry name" value="PROTEIN_KINASE_TYR"/>
    <property type="match status" value="1"/>
</dbReference>
<keyword evidence="12" id="KW-0067">ATP-binding</keyword>
<keyword evidence="21" id="KW-1185">Reference proteome</keyword>
<evidence type="ECO:0000256" key="13">
    <source>
        <dbReference type="ARBA" id="ARBA00022989"/>
    </source>
</evidence>
<dbReference type="Pfam" id="PF00069">
    <property type="entry name" value="Pkinase"/>
    <property type="match status" value="1"/>
</dbReference>
<keyword evidence="7 19" id="KW-0812">Transmembrane</keyword>
<dbReference type="PANTHER" id="PTHR48005:SF70">
    <property type="entry name" value="MDIS1-INTERACTING RECEPTOR LIKE KINASE 2-LIKE"/>
    <property type="match status" value="1"/>
</dbReference>
<dbReference type="PRINTS" id="PR00019">
    <property type="entry name" value="LEURICHRPT"/>
</dbReference>
<dbReference type="FunFam" id="3.80.10.10:FF:000722">
    <property type="entry name" value="Leucine-rich repeat receptor-like protein kinase"/>
    <property type="match status" value="1"/>
</dbReference>
<keyword evidence="10" id="KW-0547">Nucleotide-binding</keyword>
<evidence type="ECO:0000256" key="3">
    <source>
        <dbReference type="ARBA" id="ARBA00022527"/>
    </source>
</evidence>
<comment type="catalytic activity">
    <reaction evidence="18">
        <text>L-seryl-[protein] + ATP = O-phospho-L-seryl-[protein] + ADP + H(+)</text>
        <dbReference type="Rhea" id="RHEA:17989"/>
        <dbReference type="Rhea" id="RHEA-COMP:9863"/>
        <dbReference type="Rhea" id="RHEA-COMP:11604"/>
        <dbReference type="ChEBI" id="CHEBI:15378"/>
        <dbReference type="ChEBI" id="CHEBI:29999"/>
        <dbReference type="ChEBI" id="CHEBI:30616"/>
        <dbReference type="ChEBI" id="CHEBI:83421"/>
        <dbReference type="ChEBI" id="CHEBI:456216"/>
        <dbReference type="EC" id="2.7.11.1"/>
    </reaction>
</comment>
<evidence type="ECO:0000256" key="16">
    <source>
        <dbReference type="ARBA" id="ARBA00023180"/>
    </source>
</evidence>
<evidence type="ECO:0000256" key="10">
    <source>
        <dbReference type="ARBA" id="ARBA00022741"/>
    </source>
</evidence>
<organism evidence="21 22">
    <name type="scientific">Dioscorea cayennensis subsp. rotundata</name>
    <name type="common">White Guinea yam</name>
    <name type="synonym">Dioscorea rotundata</name>
    <dbReference type="NCBI Taxonomy" id="55577"/>
    <lineage>
        <taxon>Eukaryota</taxon>
        <taxon>Viridiplantae</taxon>
        <taxon>Streptophyta</taxon>
        <taxon>Embryophyta</taxon>
        <taxon>Tracheophyta</taxon>
        <taxon>Spermatophyta</taxon>
        <taxon>Magnoliopsida</taxon>
        <taxon>Liliopsida</taxon>
        <taxon>Dioscoreales</taxon>
        <taxon>Dioscoreaceae</taxon>
        <taxon>Dioscorea</taxon>
    </lineage>
</organism>
<keyword evidence="9" id="KW-0677">Repeat</keyword>
<dbReference type="EC" id="2.7.11.1" evidence="2"/>
<evidence type="ECO:0000256" key="6">
    <source>
        <dbReference type="ARBA" id="ARBA00022679"/>
    </source>
</evidence>
<dbReference type="GO" id="GO:0016020">
    <property type="term" value="C:membrane"/>
    <property type="evidence" value="ECO:0007669"/>
    <property type="project" value="UniProtKB-SubCell"/>
</dbReference>
<evidence type="ECO:0000256" key="5">
    <source>
        <dbReference type="ARBA" id="ARBA00022614"/>
    </source>
</evidence>
<dbReference type="InterPro" id="IPR051420">
    <property type="entry name" value="Ser_Thr_Kinases_DiverseReg"/>
</dbReference>
<feature type="transmembrane region" description="Helical" evidence="19">
    <location>
        <begin position="233"/>
        <end position="257"/>
    </location>
</feature>
<evidence type="ECO:0000313" key="21">
    <source>
        <dbReference type="Proteomes" id="UP001515500"/>
    </source>
</evidence>
<keyword evidence="8" id="KW-0732">Signal</keyword>
<evidence type="ECO:0000256" key="19">
    <source>
        <dbReference type="SAM" id="Phobius"/>
    </source>
</evidence>
<evidence type="ECO:0000256" key="11">
    <source>
        <dbReference type="ARBA" id="ARBA00022777"/>
    </source>
</evidence>
<keyword evidence="16" id="KW-0325">Glycoprotein</keyword>
<dbReference type="GO" id="GO:0005524">
    <property type="term" value="F:ATP binding"/>
    <property type="evidence" value="ECO:0007669"/>
    <property type="project" value="UniProtKB-KW"/>
</dbReference>
<dbReference type="GO" id="GO:0004674">
    <property type="term" value="F:protein serine/threonine kinase activity"/>
    <property type="evidence" value="ECO:0007669"/>
    <property type="project" value="UniProtKB-KW"/>
</dbReference>
<evidence type="ECO:0000313" key="22">
    <source>
        <dbReference type="RefSeq" id="XP_039120340.1"/>
    </source>
</evidence>
<dbReference type="InterPro" id="IPR000719">
    <property type="entry name" value="Prot_kinase_dom"/>
</dbReference>